<gene>
    <name evidence="1" type="ORF">GCM10011583_70840</name>
</gene>
<comment type="caution">
    <text evidence="1">The sequence shown here is derived from an EMBL/GenBank/DDBJ whole genome shotgun (WGS) entry which is preliminary data.</text>
</comment>
<evidence type="ECO:0000313" key="2">
    <source>
        <dbReference type="Proteomes" id="UP000660265"/>
    </source>
</evidence>
<reference evidence="2" key="1">
    <citation type="journal article" date="2019" name="Int. J. Syst. Evol. Microbiol.">
        <title>The Global Catalogue of Microorganisms (GCM) 10K type strain sequencing project: providing services to taxonomists for standard genome sequencing and annotation.</title>
        <authorList>
            <consortium name="The Broad Institute Genomics Platform"/>
            <consortium name="The Broad Institute Genome Sequencing Center for Infectious Disease"/>
            <person name="Wu L."/>
            <person name="Ma J."/>
        </authorList>
    </citation>
    <scope>NUCLEOTIDE SEQUENCE [LARGE SCALE GENOMIC DNA]</scope>
    <source>
        <strain evidence="2">CGMCC 4.7275</strain>
    </source>
</reference>
<protein>
    <recommendedName>
        <fullName evidence="3">Transferase</fullName>
    </recommendedName>
</protein>
<sequence length="268" mass="28465">MSAVVGHCTADAAGTVTFELAGAREAAGTELVLRRRGGTTPADEVRLPLTGPRAVLDRATPLAEGRWDIVHVAEAGDHDAQPVRPGTRDVRALVDRVPGAGPVTVRVPYPTADGRLALRCWVRAPHAEAGAIDLADGAMTLRGVLYGAEAGDGAGVEARRNASRDAGSGTAVAPRTHRVPLTGGADGAFSFTLPYEELAEPAMTARQLWDLWLLPGHGADPVRLSRILDDVWDRKSIHVYPAYRADGWLAAPCYSADNNLHVRLDPRD</sequence>
<dbReference type="RefSeq" id="WP_189111693.1">
    <property type="nucleotide sequence ID" value="NZ_BMMV01000037.1"/>
</dbReference>
<organism evidence="1 2">
    <name type="scientific">Streptomyces camponoticapitis</name>
    <dbReference type="NCBI Taxonomy" id="1616125"/>
    <lineage>
        <taxon>Bacteria</taxon>
        <taxon>Bacillati</taxon>
        <taxon>Actinomycetota</taxon>
        <taxon>Actinomycetes</taxon>
        <taxon>Kitasatosporales</taxon>
        <taxon>Streptomycetaceae</taxon>
        <taxon>Streptomyces</taxon>
    </lineage>
</organism>
<name>A0ABQ2EW52_9ACTN</name>
<keyword evidence="2" id="KW-1185">Reference proteome</keyword>
<evidence type="ECO:0008006" key="3">
    <source>
        <dbReference type="Google" id="ProtNLM"/>
    </source>
</evidence>
<accession>A0ABQ2EW52</accession>
<dbReference type="EMBL" id="BMMV01000037">
    <property type="protein sequence ID" value="GGK28712.1"/>
    <property type="molecule type" value="Genomic_DNA"/>
</dbReference>
<evidence type="ECO:0000313" key="1">
    <source>
        <dbReference type="EMBL" id="GGK28712.1"/>
    </source>
</evidence>
<proteinExistence type="predicted"/>
<dbReference type="Proteomes" id="UP000660265">
    <property type="component" value="Unassembled WGS sequence"/>
</dbReference>